<dbReference type="Gene3D" id="3.30.450.40">
    <property type="match status" value="1"/>
</dbReference>
<evidence type="ECO:0000313" key="2">
    <source>
        <dbReference type="EMBL" id="NVO31706.1"/>
    </source>
</evidence>
<dbReference type="PANTHER" id="PTHR43102">
    <property type="entry name" value="SLR1143 PROTEIN"/>
    <property type="match status" value="1"/>
</dbReference>
<feature type="domain" description="GAF" evidence="1">
    <location>
        <begin position="30"/>
        <end position="173"/>
    </location>
</feature>
<evidence type="ECO:0000313" key="3">
    <source>
        <dbReference type="Proteomes" id="UP000565521"/>
    </source>
</evidence>
<keyword evidence="3" id="KW-1185">Reference proteome</keyword>
<gene>
    <name evidence="2" type="ORF">HW554_10840</name>
</gene>
<reference evidence="2 3" key="1">
    <citation type="submission" date="2020-05" db="EMBL/GenBank/DDBJ databases">
        <title>Hymenobacter terrestris sp. nov. and Hymenobacter lapidiphilus sp. nov., isolated from regoliths in Antarctica.</title>
        <authorList>
            <person name="Sedlacek I."/>
            <person name="Pantucek R."/>
            <person name="Zeman M."/>
            <person name="Holochova P."/>
            <person name="Kralova S."/>
            <person name="Stankova E."/>
            <person name="Sedo O."/>
            <person name="Micenkova L."/>
            <person name="Svec P."/>
            <person name="Gupta V."/>
            <person name="Sood U."/>
            <person name="Korpole U.S."/>
            <person name="Lal R."/>
        </authorList>
    </citation>
    <scope>NUCLEOTIDE SEQUENCE [LARGE SCALE GENOMIC DNA]</scope>
    <source>
        <strain evidence="2 3">P5342</strain>
    </source>
</reference>
<name>A0A7Y7PPM2_9BACT</name>
<dbReference type="RefSeq" id="WP_176908608.1">
    <property type="nucleotide sequence ID" value="NZ_JABKAU010000017.1"/>
</dbReference>
<dbReference type="AlphaFoldDB" id="A0A7Y7PPM2"/>
<organism evidence="2 3">
    <name type="scientific">Hymenobacter lapidiphilus</name>
    <dbReference type="NCBI Taxonomy" id="2608003"/>
    <lineage>
        <taxon>Bacteria</taxon>
        <taxon>Pseudomonadati</taxon>
        <taxon>Bacteroidota</taxon>
        <taxon>Cytophagia</taxon>
        <taxon>Cytophagales</taxon>
        <taxon>Hymenobacteraceae</taxon>
        <taxon>Hymenobacter</taxon>
    </lineage>
</organism>
<evidence type="ECO:0000259" key="1">
    <source>
        <dbReference type="SMART" id="SM00065"/>
    </source>
</evidence>
<protein>
    <submittedName>
        <fullName evidence="2">GAF domain-containing protein</fullName>
    </submittedName>
</protein>
<accession>A0A7Y7PPM2</accession>
<comment type="caution">
    <text evidence="2">The sequence shown here is derived from an EMBL/GenBank/DDBJ whole genome shotgun (WGS) entry which is preliminary data.</text>
</comment>
<dbReference type="EMBL" id="JABKAU010000017">
    <property type="protein sequence ID" value="NVO31706.1"/>
    <property type="molecule type" value="Genomic_DNA"/>
</dbReference>
<sequence>MSISFPDSLIPADEAARLRALHLYQIANTPPEPIFDEYVAWAAKLFSTPIAVISLVDEEHVWFKAAAGVDGVPQLPRNSSLCSAAILVDVPIVTSDYSPDSCQIIKQDVALQMGLNFYAGAALRTPDGSRIGMMAVIGQEERVLSEAEEEVLKHLSVLVSRTIELRFQYLQAEHNADWEAAQRELSATLDDNATLTRYLMARNNGLNLNDPGIHTLVVARMAGMTKVLDRRIGENDVQ</sequence>
<dbReference type="InterPro" id="IPR003018">
    <property type="entry name" value="GAF"/>
</dbReference>
<dbReference type="SUPFAM" id="SSF55781">
    <property type="entry name" value="GAF domain-like"/>
    <property type="match status" value="1"/>
</dbReference>
<proteinExistence type="predicted"/>
<dbReference type="PANTHER" id="PTHR43102:SF2">
    <property type="entry name" value="GAF DOMAIN-CONTAINING PROTEIN"/>
    <property type="match status" value="1"/>
</dbReference>
<dbReference type="Proteomes" id="UP000565521">
    <property type="component" value="Unassembled WGS sequence"/>
</dbReference>
<dbReference type="SMART" id="SM00065">
    <property type="entry name" value="GAF"/>
    <property type="match status" value="1"/>
</dbReference>
<dbReference type="Pfam" id="PF01590">
    <property type="entry name" value="GAF"/>
    <property type="match status" value="1"/>
</dbReference>
<dbReference type="InterPro" id="IPR029016">
    <property type="entry name" value="GAF-like_dom_sf"/>
</dbReference>